<evidence type="ECO:0000259" key="1">
    <source>
        <dbReference type="Pfam" id="PF12697"/>
    </source>
</evidence>
<organism evidence="2 3">
    <name type="scientific">Ferrimicrobium acidiphilum</name>
    <dbReference type="NCBI Taxonomy" id="121039"/>
    <lineage>
        <taxon>Bacteria</taxon>
        <taxon>Bacillati</taxon>
        <taxon>Actinomycetota</taxon>
        <taxon>Acidimicrobiia</taxon>
        <taxon>Acidimicrobiales</taxon>
        <taxon>Acidimicrobiaceae</taxon>
        <taxon>Ferrimicrobium</taxon>
    </lineage>
</organism>
<proteinExistence type="predicted"/>
<dbReference type="RefSeq" id="WP_369084150.1">
    <property type="nucleotide sequence ID" value="NZ_JBFSHR010000004.1"/>
</dbReference>
<dbReference type="EMBL" id="JBFSHR010000004">
    <property type="protein sequence ID" value="MEX6428618.1"/>
    <property type="molecule type" value="Genomic_DNA"/>
</dbReference>
<dbReference type="SUPFAM" id="SSF53474">
    <property type="entry name" value="alpha/beta-Hydrolases"/>
    <property type="match status" value="1"/>
</dbReference>
<keyword evidence="2" id="KW-0378">Hydrolase</keyword>
<comment type="caution">
    <text evidence="2">The sequence shown here is derived from an EMBL/GenBank/DDBJ whole genome shotgun (WGS) entry which is preliminary data.</text>
</comment>
<dbReference type="InterPro" id="IPR000073">
    <property type="entry name" value="AB_hydrolase_1"/>
</dbReference>
<protein>
    <submittedName>
        <fullName evidence="2">Alpha/beta fold hydrolase</fullName>
    </submittedName>
</protein>
<dbReference type="PANTHER" id="PTHR43689">
    <property type="entry name" value="HYDROLASE"/>
    <property type="match status" value="1"/>
</dbReference>
<evidence type="ECO:0000313" key="2">
    <source>
        <dbReference type="EMBL" id="MEX6428618.1"/>
    </source>
</evidence>
<evidence type="ECO:0000313" key="3">
    <source>
        <dbReference type="Proteomes" id="UP001560267"/>
    </source>
</evidence>
<dbReference type="Pfam" id="PF12697">
    <property type="entry name" value="Abhydrolase_6"/>
    <property type="match status" value="1"/>
</dbReference>
<dbReference type="Gene3D" id="3.40.50.1820">
    <property type="entry name" value="alpha/beta hydrolase"/>
    <property type="match status" value="1"/>
</dbReference>
<sequence length="264" mass="29356">MAVSFARIDTKDLEVVRWSPSSEVHSDLTAVLLHEGLGCVAMWKDFGYYLAENLGIPVLAYSRAGYGRSGPIELPRPLTYMEQEADRNLPPFLNKLCPGRRLLLGHSDGATIALAYAGTSHDPLLAGVIAIAPHVIVEELTLESIRQAKRDFQEGVLAEKLSRYHGANLDTAFWGWNDAWLDPDFRSFSILERLETITVPVLAIQGDLDPYGTTKQLELIASRCERTSTALIKNARHAPHLSHAQEVLTHVRRFVAMLNVQVHP</sequence>
<dbReference type="InterPro" id="IPR029058">
    <property type="entry name" value="AB_hydrolase_fold"/>
</dbReference>
<dbReference type="Proteomes" id="UP001560267">
    <property type="component" value="Unassembled WGS sequence"/>
</dbReference>
<reference evidence="2 3" key="1">
    <citation type="submission" date="2024-07" db="EMBL/GenBank/DDBJ databases">
        <title>Draft Genome Sequence of Ferrimicrobium acidiphilum Strain YE2023, Isolated from a Pulp of Bioleach Reactor.</title>
        <authorList>
            <person name="Elkina Y.A."/>
            <person name="Bulaeva A.G."/>
            <person name="Beletsky A.V."/>
            <person name="Mardanov A.V."/>
        </authorList>
    </citation>
    <scope>NUCLEOTIDE SEQUENCE [LARGE SCALE GENOMIC DNA]</scope>
    <source>
        <strain evidence="2 3">YE2023</strain>
    </source>
</reference>
<dbReference type="GO" id="GO:0016787">
    <property type="term" value="F:hydrolase activity"/>
    <property type="evidence" value="ECO:0007669"/>
    <property type="project" value="UniProtKB-KW"/>
</dbReference>
<dbReference type="PANTHER" id="PTHR43689:SF8">
    <property type="entry name" value="ALPHA_BETA-HYDROLASES SUPERFAMILY PROTEIN"/>
    <property type="match status" value="1"/>
</dbReference>
<keyword evidence="3" id="KW-1185">Reference proteome</keyword>
<accession>A0ABV3XZ79</accession>
<name>A0ABV3XZ79_9ACTN</name>
<gene>
    <name evidence="2" type="ORF">AB6A68_02035</name>
</gene>
<feature type="domain" description="AB hydrolase-1" evidence="1">
    <location>
        <begin position="31"/>
        <end position="247"/>
    </location>
</feature>